<name>A0AAX4P430_9CHLO</name>
<evidence type="ECO:0000256" key="1">
    <source>
        <dbReference type="ARBA" id="ARBA00023125"/>
    </source>
</evidence>
<dbReference type="PANTHER" id="PTHR48112">
    <property type="entry name" value="HIGH MOBILITY GROUP PROTEIN DSP1"/>
    <property type="match status" value="1"/>
</dbReference>
<dbReference type="InterPro" id="IPR050342">
    <property type="entry name" value="HMGB"/>
</dbReference>
<feature type="domain" description="HMG box" evidence="4">
    <location>
        <begin position="95"/>
        <end position="165"/>
    </location>
</feature>
<feature type="DNA-binding region" description="HMG box" evidence="2">
    <location>
        <begin position="95"/>
        <end position="165"/>
    </location>
</feature>
<evidence type="ECO:0000256" key="3">
    <source>
        <dbReference type="SAM" id="MobiDB-lite"/>
    </source>
</evidence>
<dbReference type="GO" id="GO:0005634">
    <property type="term" value="C:nucleus"/>
    <property type="evidence" value="ECO:0007669"/>
    <property type="project" value="UniProtKB-UniRule"/>
</dbReference>
<dbReference type="PROSITE" id="PS50118">
    <property type="entry name" value="HMG_BOX_2"/>
    <property type="match status" value="1"/>
</dbReference>
<dbReference type="InterPro" id="IPR009071">
    <property type="entry name" value="HMG_box_dom"/>
</dbReference>
<dbReference type="Gene3D" id="1.10.30.10">
    <property type="entry name" value="High mobility group box domain"/>
    <property type="match status" value="1"/>
</dbReference>
<dbReference type="GO" id="GO:0003677">
    <property type="term" value="F:DNA binding"/>
    <property type="evidence" value="ECO:0007669"/>
    <property type="project" value="UniProtKB-UniRule"/>
</dbReference>
<protein>
    <submittedName>
        <fullName evidence="5">HMG box domain-containing protein</fullName>
    </submittedName>
</protein>
<feature type="compositionally biased region" description="Basic residues" evidence="3">
    <location>
        <begin position="239"/>
        <end position="262"/>
    </location>
</feature>
<dbReference type="SMART" id="SM00398">
    <property type="entry name" value="HMG"/>
    <property type="match status" value="1"/>
</dbReference>
<proteinExistence type="predicted"/>
<feature type="region of interest" description="Disordered" evidence="3">
    <location>
        <begin position="166"/>
        <end position="262"/>
    </location>
</feature>
<evidence type="ECO:0000313" key="6">
    <source>
        <dbReference type="Proteomes" id="UP001472866"/>
    </source>
</evidence>
<dbReference type="SUPFAM" id="SSF47095">
    <property type="entry name" value="HMG-box"/>
    <property type="match status" value="1"/>
</dbReference>
<dbReference type="GO" id="GO:0006357">
    <property type="term" value="P:regulation of transcription by RNA polymerase II"/>
    <property type="evidence" value="ECO:0007669"/>
    <property type="project" value="TreeGrafter"/>
</dbReference>
<dbReference type="AlphaFoldDB" id="A0AAX4P430"/>
<evidence type="ECO:0000313" key="5">
    <source>
        <dbReference type="EMBL" id="WZN60529.1"/>
    </source>
</evidence>
<dbReference type="InterPro" id="IPR036910">
    <property type="entry name" value="HMG_box_dom_sf"/>
</dbReference>
<dbReference type="EMBL" id="CP151503">
    <property type="protein sequence ID" value="WZN60529.1"/>
    <property type="molecule type" value="Genomic_DNA"/>
</dbReference>
<dbReference type="PANTHER" id="PTHR48112:SF22">
    <property type="entry name" value="MITOCHONDRIAL TRANSCRIPTION FACTOR A, ISOFORM B"/>
    <property type="match status" value="1"/>
</dbReference>
<organism evidence="5 6">
    <name type="scientific">Chloropicon roscoffensis</name>
    <dbReference type="NCBI Taxonomy" id="1461544"/>
    <lineage>
        <taxon>Eukaryota</taxon>
        <taxon>Viridiplantae</taxon>
        <taxon>Chlorophyta</taxon>
        <taxon>Chloropicophyceae</taxon>
        <taxon>Chloropicales</taxon>
        <taxon>Chloropicaceae</taxon>
        <taxon>Chloropicon</taxon>
    </lineage>
</organism>
<gene>
    <name evidence="5" type="ORF">HKI87_03g20630</name>
</gene>
<keyword evidence="1 2" id="KW-0238">DNA-binding</keyword>
<dbReference type="Proteomes" id="UP001472866">
    <property type="component" value="Chromosome 03"/>
</dbReference>
<dbReference type="Pfam" id="PF00505">
    <property type="entry name" value="HMG_box"/>
    <property type="match status" value="1"/>
</dbReference>
<reference evidence="5 6" key="1">
    <citation type="submission" date="2024-03" db="EMBL/GenBank/DDBJ databases">
        <title>Complete genome sequence of the green alga Chloropicon roscoffensis RCC1871.</title>
        <authorList>
            <person name="Lemieux C."/>
            <person name="Pombert J.-F."/>
            <person name="Otis C."/>
            <person name="Turmel M."/>
        </authorList>
    </citation>
    <scope>NUCLEOTIDE SEQUENCE [LARGE SCALE GENOMIC DNA]</scope>
    <source>
        <strain evidence="5 6">RCC1871</strain>
    </source>
</reference>
<sequence length="262" mass="29221">MATTATVSRFYGTDLARPFLLPSSDYAGSTKMTITTFSNPTSRVARPLSACSALLQWAENAIWKNGGVAKTRPGKAMSNTPLITLGQSSRLSGKPKRPASAYFLFASEEKAVVAKERPELAKSVTLMAKEIARRWKEIDVERKEALVADADKLKEEWKIELEAWKEENEPGKRSKRGSSTGIVKEKGKRAKRKSKKRKSKKTKKIPLTPGAKVVARLSREEMSTPPAMPATKVKTPNAPKKRKVEKKARQSRRTLRMKKKLN</sequence>
<accession>A0AAX4P430</accession>
<evidence type="ECO:0000259" key="4">
    <source>
        <dbReference type="PROSITE" id="PS50118"/>
    </source>
</evidence>
<feature type="compositionally biased region" description="Basic residues" evidence="3">
    <location>
        <begin position="186"/>
        <end position="204"/>
    </location>
</feature>
<keyword evidence="2" id="KW-0539">Nucleus</keyword>
<evidence type="ECO:0000256" key="2">
    <source>
        <dbReference type="PROSITE-ProRule" id="PRU00267"/>
    </source>
</evidence>
<keyword evidence="6" id="KW-1185">Reference proteome</keyword>